<dbReference type="EMBL" id="JZKH01000086">
    <property type="protein sequence ID" value="KJS58912.1"/>
    <property type="molecule type" value="Genomic_DNA"/>
</dbReference>
<comment type="caution">
    <text evidence="2">The sequence shown here is derived from an EMBL/GenBank/DDBJ whole genome shotgun (WGS) entry which is preliminary data.</text>
</comment>
<gene>
    <name evidence="2" type="ORF">VM95_30415</name>
</gene>
<feature type="transmembrane region" description="Helical" evidence="1">
    <location>
        <begin position="217"/>
        <end position="234"/>
    </location>
</feature>
<reference evidence="2 3" key="1">
    <citation type="submission" date="2015-02" db="EMBL/GenBank/DDBJ databases">
        <authorList>
            <person name="Ju K.-S."/>
            <person name="Doroghazi J.R."/>
            <person name="Metcalf W."/>
        </authorList>
    </citation>
    <scope>NUCLEOTIDE SEQUENCE [LARGE SCALE GENOMIC DNA]</scope>
    <source>
        <strain evidence="2 3">ATCC 31215</strain>
    </source>
</reference>
<evidence type="ECO:0000313" key="3">
    <source>
        <dbReference type="Proteomes" id="UP000033699"/>
    </source>
</evidence>
<keyword evidence="1" id="KW-0812">Transmembrane</keyword>
<dbReference type="Proteomes" id="UP000033699">
    <property type="component" value="Unassembled WGS sequence"/>
</dbReference>
<protein>
    <submittedName>
        <fullName evidence="2">Uncharacterized protein</fullName>
    </submittedName>
</protein>
<name>A0A0F2TB09_STRR3</name>
<feature type="transmembrane region" description="Helical" evidence="1">
    <location>
        <begin position="107"/>
        <end position="129"/>
    </location>
</feature>
<feature type="transmembrane region" description="Helical" evidence="1">
    <location>
        <begin position="77"/>
        <end position="95"/>
    </location>
</feature>
<feature type="transmembrane region" description="Helical" evidence="1">
    <location>
        <begin position="34"/>
        <end position="55"/>
    </location>
</feature>
<dbReference type="OrthoDB" id="4196308at2"/>
<evidence type="ECO:0000256" key="1">
    <source>
        <dbReference type="SAM" id="Phobius"/>
    </source>
</evidence>
<feature type="transmembrane region" description="Helical" evidence="1">
    <location>
        <begin position="184"/>
        <end position="205"/>
    </location>
</feature>
<dbReference type="PATRIC" id="fig|359131.3.peg.7588"/>
<evidence type="ECO:0000313" key="2">
    <source>
        <dbReference type="EMBL" id="KJS58912.1"/>
    </source>
</evidence>
<keyword evidence="1" id="KW-1133">Transmembrane helix</keyword>
<feature type="transmembrane region" description="Helical" evidence="1">
    <location>
        <begin position="160"/>
        <end position="177"/>
    </location>
</feature>
<sequence length="243" mass="25629">MTDASLPSPGSPREVLAGLGDLTRAVRAAQRATWFPLLLLGILTLGGILVGRLTFKVETAPCPAGDGCTLVTQGSPVYWPIGLALAYVATAFFYIRRSRNRGVGTPVRPYIVTGVLLVGLVSATTLWTLRDGMPQPGAPVDFWGLHLDPAAGTTRFLERLTGNAVAVGLPLLVLSWVERSPALALLTATYLAIELVPLTTGWAGIAPTSPWSALPRFAVPGVLLLLGALGFALAQRPRRLTTS</sequence>
<keyword evidence="1" id="KW-0472">Membrane</keyword>
<organism evidence="2 3">
    <name type="scientific">Streptomyces rubellomurinus (strain ATCC 31215)</name>
    <dbReference type="NCBI Taxonomy" id="359131"/>
    <lineage>
        <taxon>Bacteria</taxon>
        <taxon>Bacillati</taxon>
        <taxon>Actinomycetota</taxon>
        <taxon>Actinomycetes</taxon>
        <taxon>Kitasatosporales</taxon>
        <taxon>Streptomycetaceae</taxon>
        <taxon>Streptomyces</taxon>
    </lineage>
</organism>
<accession>A0A0F2TB09</accession>
<keyword evidence="3" id="KW-1185">Reference proteome</keyword>
<proteinExistence type="predicted"/>
<dbReference type="AlphaFoldDB" id="A0A0F2TB09"/>
<dbReference type="RefSeq" id="WP_045702825.1">
    <property type="nucleotide sequence ID" value="NZ_JZKH01000086.1"/>
</dbReference>